<name>A0A0B1YYV5_9PSED</name>
<accession>A0A0B1YYV5</accession>
<reference evidence="3" key="1">
    <citation type="submission" date="2015-03" db="EMBL/GenBank/DDBJ databases">
        <title>Pseudomonas frederiksbergensis hydrocarbon degrader.</title>
        <authorList>
            <person name="Brown L.M."/>
            <person name="Ruiz O.N."/>
            <person name="Mueller S."/>
            <person name="Gunasekera T.S."/>
        </authorList>
    </citation>
    <scope>NUCLEOTIDE SEQUENCE [LARGE SCALE GENOMIC DNA]</scope>
    <source>
        <strain evidence="3">SI8</strain>
    </source>
</reference>
<dbReference type="AlphaFoldDB" id="A0A0B1YYV5"/>
<comment type="caution">
    <text evidence="2">The sequence shown here is derived from an EMBL/GenBank/DDBJ whole genome shotgun (WGS) entry which is preliminary data.</text>
</comment>
<dbReference type="Proteomes" id="UP000030949">
    <property type="component" value="Unassembled WGS sequence"/>
</dbReference>
<proteinExistence type="predicted"/>
<evidence type="ECO:0000313" key="2">
    <source>
        <dbReference type="EMBL" id="KHK64044.1"/>
    </source>
</evidence>
<evidence type="ECO:0000256" key="1">
    <source>
        <dbReference type="SAM" id="MobiDB-lite"/>
    </source>
</evidence>
<gene>
    <name evidence="2" type="ORF">JZ00_15280</name>
</gene>
<protein>
    <submittedName>
        <fullName evidence="2">Uncharacterized protein</fullName>
    </submittedName>
</protein>
<dbReference type="EMBL" id="JQGJ01000008">
    <property type="protein sequence ID" value="KHK64044.1"/>
    <property type="molecule type" value="Genomic_DNA"/>
</dbReference>
<organism evidence="2 3">
    <name type="scientific">Pseudomonas frederiksbergensis</name>
    <dbReference type="NCBI Taxonomy" id="104087"/>
    <lineage>
        <taxon>Bacteria</taxon>
        <taxon>Pseudomonadati</taxon>
        <taxon>Pseudomonadota</taxon>
        <taxon>Gammaproteobacteria</taxon>
        <taxon>Pseudomonadales</taxon>
        <taxon>Pseudomonadaceae</taxon>
        <taxon>Pseudomonas</taxon>
    </lineage>
</organism>
<feature type="region of interest" description="Disordered" evidence="1">
    <location>
        <begin position="1"/>
        <end position="25"/>
    </location>
</feature>
<evidence type="ECO:0000313" key="3">
    <source>
        <dbReference type="Proteomes" id="UP000030949"/>
    </source>
</evidence>
<feature type="compositionally biased region" description="Basic and acidic residues" evidence="1">
    <location>
        <begin position="7"/>
        <end position="20"/>
    </location>
</feature>
<sequence length="104" mass="11917">MTAAQFDHIRTRAQPERSETYGDTFGAWGSTPKTIQSKLEATAPYVEVPQNHAVCCIQFWSYEPPCNNIANGTVDPFSLYLSLKDDHDERIQMCLDEMMEKVNW</sequence>